<sequence>MSPLKHQSETAMSLLLASVLIKVFIIFFALIGKVMDPSAWVEIDRVTEPTRYVDVAASSNR</sequence>
<keyword evidence="3" id="KW-1185">Reference proteome</keyword>
<feature type="transmembrane region" description="Helical" evidence="1">
    <location>
        <begin position="12"/>
        <end position="31"/>
    </location>
</feature>
<comment type="caution">
    <text evidence="2">The sequence shown here is derived from an EMBL/GenBank/DDBJ whole genome shotgun (WGS) entry which is preliminary data.</text>
</comment>
<evidence type="ECO:0000313" key="2">
    <source>
        <dbReference type="EMBL" id="TWU31772.1"/>
    </source>
</evidence>
<reference evidence="2 3" key="1">
    <citation type="submission" date="2019-02" db="EMBL/GenBank/DDBJ databases">
        <title>Deep-cultivation of Planctomycetes and their phenomic and genomic characterization uncovers novel biology.</title>
        <authorList>
            <person name="Wiegand S."/>
            <person name="Jogler M."/>
            <person name="Boedeker C."/>
            <person name="Pinto D."/>
            <person name="Vollmers J."/>
            <person name="Rivas-Marin E."/>
            <person name="Kohn T."/>
            <person name="Peeters S.H."/>
            <person name="Heuer A."/>
            <person name="Rast P."/>
            <person name="Oberbeckmann S."/>
            <person name="Bunk B."/>
            <person name="Jeske O."/>
            <person name="Meyerdierks A."/>
            <person name="Storesund J.E."/>
            <person name="Kallscheuer N."/>
            <person name="Luecker S."/>
            <person name="Lage O.M."/>
            <person name="Pohl T."/>
            <person name="Merkel B.J."/>
            <person name="Hornburger P."/>
            <person name="Mueller R.-W."/>
            <person name="Bruemmer F."/>
            <person name="Labrenz M."/>
            <person name="Spormann A.M."/>
            <person name="Op Den Camp H."/>
            <person name="Overmann J."/>
            <person name="Amann R."/>
            <person name="Jetten M.S.M."/>
            <person name="Mascher T."/>
            <person name="Medema M.H."/>
            <person name="Devos D.P."/>
            <person name="Kaster A.-K."/>
            <person name="Ovreas L."/>
            <person name="Rohde M."/>
            <person name="Galperin M.Y."/>
            <person name="Jogler C."/>
        </authorList>
    </citation>
    <scope>NUCLEOTIDE SEQUENCE [LARGE SCALE GENOMIC DNA]</scope>
    <source>
        <strain evidence="2 3">Poly41</strain>
    </source>
</reference>
<dbReference type="EMBL" id="SJPV01000015">
    <property type="protein sequence ID" value="TWU31772.1"/>
    <property type="molecule type" value="Genomic_DNA"/>
</dbReference>
<dbReference type="Proteomes" id="UP000319143">
    <property type="component" value="Unassembled WGS sequence"/>
</dbReference>
<dbReference type="AlphaFoldDB" id="A0A5C6D4F0"/>
<accession>A0A5C6D4F0</accession>
<name>A0A5C6D4F0_9BACT</name>
<keyword evidence="1" id="KW-1133">Transmembrane helix</keyword>
<evidence type="ECO:0000256" key="1">
    <source>
        <dbReference type="SAM" id="Phobius"/>
    </source>
</evidence>
<keyword evidence="1" id="KW-0472">Membrane</keyword>
<organism evidence="2 3">
    <name type="scientific">Novipirellula artificiosorum</name>
    <dbReference type="NCBI Taxonomy" id="2528016"/>
    <lineage>
        <taxon>Bacteria</taxon>
        <taxon>Pseudomonadati</taxon>
        <taxon>Planctomycetota</taxon>
        <taxon>Planctomycetia</taxon>
        <taxon>Pirellulales</taxon>
        <taxon>Pirellulaceae</taxon>
        <taxon>Novipirellula</taxon>
    </lineage>
</organism>
<gene>
    <name evidence="2" type="ORF">Poly41_60070</name>
</gene>
<proteinExistence type="predicted"/>
<protein>
    <submittedName>
        <fullName evidence="2">Uncharacterized protein</fullName>
    </submittedName>
</protein>
<dbReference type="RefSeq" id="WP_146530736.1">
    <property type="nucleotide sequence ID" value="NZ_SJPV01000015.1"/>
</dbReference>
<keyword evidence="1" id="KW-0812">Transmembrane</keyword>
<evidence type="ECO:0000313" key="3">
    <source>
        <dbReference type="Proteomes" id="UP000319143"/>
    </source>
</evidence>